<dbReference type="HOGENOM" id="CLU_2541479_0_0_0"/>
<gene>
    <name evidence="1" type="ORF">HL41_06900</name>
</gene>
<dbReference type="AlphaFoldDB" id="A0A075WU06"/>
<evidence type="ECO:0000313" key="2">
    <source>
        <dbReference type="Proteomes" id="UP000028481"/>
    </source>
</evidence>
<accession>A0A075WU06</accession>
<organism evidence="1 2">
    <name type="scientific">Thermodesulfobacterium commune DSM 2178</name>
    <dbReference type="NCBI Taxonomy" id="289377"/>
    <lineage>
        <taxon>Bacteria</taxon>
        <taxon>Pseudomonadati</taxon>
        <taxon>Thermodesulfobacteriota</taxon>
        <taxon>Thermodesulfobacteria</taxon>
        <taxon>Thermodesulfobacteriales</taxon>
        <taxon>Thermodesulfobacteriaceae</taxon>
        <taxon>Thermodesulfobacterium</taxon>
    </lineage>
</organism>
<name>A0A075WU06_9BACT</name>
<dbReference type="Proteomes" id="UP000028481">
    <property type="component" value="Chromosome"/>
</dbReference>
<dbReference type="KEGG" id="tcm:HL41_06900"/>
<dbReference type="EMBL" id="CP008796">
    <property type="protein sequence ID" value="AIH04450.1"/>
    <property type="molecule type" value="Genomic_DNA"/>
</dbReference>
<dbReference type="STRING" id="289377.HL41_06900"/>
<dbReference type="RefSeq" id="WP_038061528.1">
    <property type="nucleotide sequence ID" value="NZ_CP008796.1"/>
</dbReference>
<proteinExistence type="predicted"/>
<keyword evidence="2" id="KW-1185">Reference proteome</keyword>
<dbReference type="PaxDb" id="289377-HL41_06900"/>
<evidence type="ECO:0000313" key="1">
    <source>
        <dbReference type="EMBL" id="AIH04450.1"/>
    </source>
</evidence>
<protein>
    <submittedName>
        <fullName evidence="1">Uncharacterized protein</fullName>
    </submittedName>
</protein>
<reference evidence="1 2" key="1">
    <citation type="journal article" date="2015" name="Genome Announc.">
        <title>Genome Sequence of a Sulfate-Reducing Thermophilic Bacterium, Thermodesulfobacterium commune DSM 2178T (Phylum Thermodesulfobacteria).</title>
        <authorList>
            <person name="Bhatnagar S."/>
            <person name="Badger J.H."/>
            <person name="Madupu R."/>
            <person name="Khouri H.M."/>
            <person name="O'Connor E.M."/>
            <person name="Robb F.T."/>
            <person name="Ward N.L."/>
            <person name="Eisen J.A."/>
        </authorList>
    </citation>
    <scope>NUCLEOTIDE SEQUENCE [LARGE SCALE GENOMIC DNA]</scope>
    <source>
        <strain evidence="1 2">DSM 2178</strain>
    </source>
</reference>
<sequence>MEKSIKIYSHGPICLEISANLLALLTGLLKPPDNQFEAQQSNKASFDHNFQLLEVLQILAERFRILPQQGIELSSIRIRIEIE</sequence>